<feature type="domain" description="Glycosyl hydrolase family 32 N-terminal" evidence="5">
    <location>
        <begin position="11"/>
        <end position="327"/>
    </location>
</feature>
<dbReference type="EMBL" id="CP011114">
    <property type="protein sequence ID" value="AKG35183.1"/>
    <property type="molecule type" value="Genomic_DNA"/>
</dbReference>
<name>A0A0F7F9G8_PAEDU</name>
<dbReference type="RefSeq" id="WP_025695955.1">
    <property type="nucleotide sequence ID" value="NZ_ASQQ01000415.1"/>
</dbReference>
<dbReference type="OrthoDB" id="9759709at2"/>
<comment type="similarity">
    <text evidence="1 4">Belongs to the glycosyl hydrolase 32 family.</text>
</comment>
<dbReference type="InterPro" id="IPR013320">
    <property type="entry name" value="ConA-like_dom_sf"/>
</dbReference>
<reference evidence="7 8" key="2">
    <citation type="journal article" date="2016" name="Genome Announc.">
        <title>Genome Sequence of a Gram-Positive Diazotroph, Paenibacillus durus Type Strain ATCC 35681.</title>
        <authorList>
            <person name="Halim M.A."/>
            <person name="Rahman A.Y."/>
            <person name="Sim K.S."/>
            <person name="Yam H.C."/>
            <person name="Rahim A.A."/>
            <person name="Ghazali A.H."/>
            <person name="Najimudin N."/>
        </authorList>
    </citation>
    <scope>NUCLEOTIDE SEQUENCE [LARGE SCALE GENOMIC DNA]</scope>
    <source>
        <strain evidence="7 8">ATCC 35681</strain>
    </source>
</reference>
<keyword evidence="3 4" id="KW-0326">Glycosidase</keyword>
<dbReference type="InterPro" id="IPR023296">
    <property type="entry name" value="Glyco_hydro_beta-prop_sf"/>
</dbReference>
<evidence type="ECO:0000259" key="5">
    <source>
        <dbReference type="Pfam" id="PF00251"/>
    </source>
</evidence>
<proteinExistence type="inferred from homology"/>
<dbReference type="PANTHER" id="PTHR42800">
    <property type="entry name" value="EXOINULINASE INUD (AFU_ORTHOLOGUE AFUA_5G00480)"/>
    <property type="match status" value="1"/>
</dbReference>
<reference evidence="7 8" key="1">
    <citation type="submission" date="2015-03" db="EMBL/GenBank/DDBJ databases">
        <authorList>
            <person name="Abdul Halim M."/>
        </authorList>
    </citation>
    <scope>NUCLEOTIDE SEQUENCE [LARGE SCALE GENOMIC DNA]</scope>
    <source>
        <strain evidence="7 8">ATCC 35681</strain>
    </source>
</reference>
<protein>
    <submittedName>
        <fullName evidence="7">Glycoside hydrolase</fullName>
    </submittedName>
</protein>
<dbReference type="Proteomes" id="UP000034189">
    <property type="component" value="Chromosome"/>
</dbReference>
<evidence type="ECO:0000313" key="8">
    <source>
        <dbReference type="Proteomes" id="UP000034189"/>
    </source>
</evidence>
<evidence type="ECO:0000313" key="7">
    <source>
        <dbReference type="EMBL" id="AKG35183.1"/>
    </source>
</evidence>
<dbReference type="InterPro" id="IPR018053">
    <property type="entry name" value="Glyco_hydro_32_AS"/>
</dbReference>
<organism evidence="7 8">
    <name type="scientific">Paenibacillus durus ATCC 35681</name>
    <dbReference type="NCBI Taxonomy" id="1333534"/>
    <lineage>
        <taxon>Bacteria</taxon>
        <taxon>Bacillati</taxon>
        <taxon>Bacillota</taxon>
        <taxon>Bacilli</taxon>
        <taxon>Bacillales</taxon>
        <taxon>Paenibacillaceae</taxon>
        <taxon>Paenibacillus</taxon>
    </lineage>
</organism>
<dbReference type="CDD" id="cd18622">
    <property type="entry name" value="GH32_Inu-like"/>
    <property type="match status" value="1"/>
</dbReference>
<dbReference type="GO" id="GO:0005987">
    <property type="term" value="P:sucrose catabolic process"/>
    <property type="evidence" value="ECO:0007669"/>
    <property type="project" value="TreeGrafter"/>
</dbReference>
<sequence>MDKEKYRSRYHFTPRTHWMNDPNGMVYFNGEYHLFYQYHPFGMSWGPMHWGHAVSLDMVHWQHLMIALEPDEHGQIFSGSAVVDWNNTSGFFGGKPGLVAIFTHHDEHPDTASPRERQSLAYSRDGGRTWIKYSGNPVLEDPRYPDYRDPKVFWHKASGRWIMVLATGQSICIYTSPNLKEWTFSSEFGEGHGSHDGVWECPDLFELAVEGNPQRTKWVLLVSIGDAPHIPEGSRTQYFIGHFNGRLFVNDHDPEAVRWLDHGRDNYAGVSFSDIPDLDGRRIYMGWMSNWKYAKVTPTEGWRGAMTLPRELSLRDSGGEIRLIQHPVAELSRLAGETLHLKNLTIEGIVPFSGIKGDALRIDAEFELGTASSFGFRVRAAEDGSRATIVGYDSRSGELFVDRTSSGVVGFHEHFAGRHGAALAPCGERVSLQLWVDRSSVEVFAGGGECAITDLIFPEPEDDGLEMFAYEGEVQLRSLKVYRLNSIQ</sequence>
<dbReference type="Pfam" id="PF00251">
    <property type="entry name" value="Glyco_hydro_32N"/>
    <property type="match status" value="1"/>
</dbReference>
<dbReference type="Gene3D" id="2.115.10.20">
    <property type="entry name" value="Glycosyl hydrolase domain, family 43"/>
    <property type="match status" value="1"/>
</dbReference>
<dbReference type="PANTHER" id="PTHR42800:SF1">
    <property type="entry name" value="EXOINULINASE INUD (AFU_ORTHOLOGUE AFUA_5G00480)"/>
    <property type="match status" value="1"/>
</dbReference>
<dbReference type="InterPro" id="IPR013189">
    <property type="entry name" value="Glyco_hydro_32_C"/>
</dbReference>
<dbReference type="InterPro" id="IPR013148">
    <property type="entry name" value="Glyco_hydro_32_N"/>
</dbReference>
<gene>
    <name evidence="7" type="ORF">VK70_11875</name>
</gene>
<dbReference type="PATRIC" id="fig|1333534.5.peg.2622"/>
<dbReference type="GO" id="GO:0005737">
    <property type="term" value="C:cytoplasm"/>
    <property type="evidence" value="ECO:0007669"/>
    <property type="project" value="TreeGrafter"/>
</dbReference>
<evidence type="ECO:0000259" key="6">
    <source>
        <dbReference type="Pfam" id="PF08244"/>
    </source>
</evidence>
<evidence type="ECO:0000256" key="2">
    <source>
        <dbReference type="ARBA" id="ARBA00022801"/>
    </source>
</evidence>
<dbReference type="HOGENOM" id="CLU_001528_3_1_9"/>
<dbReference type="SUPFAM" id="SSF49899">
    <property type="entry name" value="Concanavalin A-like lectins/glucanases"/>
    <property type="match status" value="1"/>
</dbReference>
<dbReference type="PROSITE" id="PS00609">
    <property type="entry name" value="GLYCOSYL_HYDROL_F32"/>
    <property type="match status" value="1"/>
</dbReference>
<dbReference type="GO" id="GO:0004575">
    <property type="term" value="F:sucrose alpha-glucosidase activity"/>
    <property type="evidence" value="ECO:0007669"/>
    <property type="project" value="TreeGrafter"/>
</dbReference>
<accession>A0A0F7F9G8</accession>
<evidence type="ECO:0000256" key="4">
    <source>
        <dbReference type="RuleBase" id="RU362110"/>
    </source>
</evidence>
<keyword evidence="2 4" id="KW-0378">Hydrolase</keyword>
<dbReference type="SMART" id="SM00640">
    <property type="entry name" value="Glyco_32"/>
    <property type="match status" value="1"/>
</dbReference>
<dbReference type="SUPFAM" id="SSF75005">
    <property type="entry name" value="Arabinanase/levansucrase/invertase"/>
    <property type="match status" value="1"/>
</dbReference>
<evidence type="ECO:0000256" key="3">
    <source>
        <dbReference type="ARBA" id="ARBA00023295"/>
    </source>
</evidence>
<dbReference type="Pfam" id="PF08244">
    <property type="entry name" value="Glyco_hydro_32C"/>
    <property type="match status" value="1"/>
</dbReference>
<dbReference type="InterPro" id="IPR001362">
    <property type="entry name" value="Glyco_hydro_32"/>
</dbReference>
<dbReference type="Gene3D" id="2.60.120.560">
    <property type="entry name" value="Exo-inulinase, domain 1"/>
    <property type="match status" value="1"/>
</dbReference>
<feature type="domain" description="Glycosyl hydrolase family 32 C-terminal" evidence="6">
    <location>
        <begin position="333"/>
        <end position="482"/>
    </location>
</feature>
<dbReference type="AlphaFoldDB" id="A0A0F7F9G8"/>
<evidence type="ECO:0000256" key="1">
    <source>
        <dbReference type="ARBA" id="ARBA00009902"/>
    </source>
</evidence>